<keyword evidence="2" id="KW-0812">Transmembrane</keyword>
<dbReference type="Proteomes" id="UP000500686">
    <property type="component" value="Chromosome"/>
</dbReference>
<comment type="subcellular location">
    <subcellularLocation>
        <location evidence="1">Membrane</location>
        <topology evidence="1">Multi-pass membrane protein</topology>
    </subcellularLocation>
</comment>
<gene>
    <name evidence="5" type="ORF">HLA87_02340</name>
</gene>
<organism evidence="5 6">
    <name type="scientific">Mycoplasma miroungigenitalium</name>
    <dbReference type="NCBI Taxonomy" id="754515"/>
    <lineage>
        <taxon>Bacteria</taxon>
        <taxon>Bacillati</taxon>
        <taxon>Mycoplasmatota</taxon>
        <taxon>Mollicutes</taxon>
        <taxon>Mycoplasmataceae</taxon>
        <taxon>Mycoplasma</taxon>
    </lineage>
</organism>
<sequence length="501" mass="56342">MKNWAINNKEKNPFKKSINHKSDNTFWGIIQIINKHFWKAFVGPFFAFCYPIVFTIILGTIFSYEIIIAATFSIGPLAIACVALPTALFEFKKSTLLKRIGATNIKPINFLLVIACYYFLIMVFSGLWTGLVSLAFFGSRYFIEGKELYSVALGSENIAVRLSSIKDLFTRIHWGGYVYSFIILTMVSLAVGLFLVSISKSILMIQAIGSTLLILTMFLSGQVLPLAQIAGVKTMWYLSYLTPFKSPIVQNTMAFQGAAHTSQTFYVNNSNHVLNNNLYTYSEYETLLKSMSNFTKSLGYNINEKNQAINPDLTLDKFVITMNGFDQNTVTSIEYGKYNIFNVNEVYGTINALNGSYSANTTFESLLKYSIEKQLNILLDTNSTAKQIEEAKGFLTMLVIKAPTSQANLLENLKWMKEINNIGPGSNLMELSTAWVYNALKNEVLKQYSGKFVQISGSYLSEDSIIKIGTKIENILNFVLPYAWSIVLLASAQKSFTWNTR</sequence>
<dbReference type="Pfam" id="PF01061">
    <property type="entry name" value="ABC2_membrane"/>
    <property type="match status" value="1"/>
</dbReference>
<accession>A0A6M4JB52</accession>
<keyword evidence="4" id="KW-0472">Membrane</keyword>
<keyword evidence="6" id="KW-1185">Reference proteome</keyword>
<keyword evidence="3" id="KW-1133">Transmembrane helix</keyword>
<dbReference type="GO" id="GO:0140359">
    <property type="term" value="F:ABC-type transporter activity"/>
    <property type="evidence" value="ECO:0007669"/>
    <property type="project" value="InterPro"/>
</dbReference>
<dbReference type="InterPro" id="IPR013525">
    <property type="entry name" value="ABC2_TM"/>
</dbReference>
<reference evidence="5 6" key="1">
    <citation type="submission" date="2020-05" db="EMBL/GenBank/DDBJ databases">
        <title>Novel Mycoplasma species detected in Mirounga angustirostris (northern elephant seal) from the USA.</title>
        <authorList>
            <person name="Volokhov D.V."/>
        </authorList>
    </citation>
    <scope>NUCLEOTIDE SEQUENCE [LARGE SCALE GENOMIC DNA]</scope>
    <source>
        <strain evidence="5 6">Mirounga ES2806-GEN</strain>
    </source>
</reference>
<dbReference type="KEGG" id="mmir:HLA87_02340"/>
<dbReference type="EMBL" id="CP053096">
    <property type="protein sequence ID" value="QJR43615.1"/>
    <property type="molecule type" value="Genomic_DNA"/>
</dbReference>
<evidence type="ECO:0000256" key="2">
    <source>
        <dbReference type="ARBA" id="ARBA00022692"/>
    </source>
</evidence>
<proteinExistence type="predicted"/>
<evidence type="ECO:0000313" key="6">
    <source>
        <dbReference type="Proteomes" id="UP000500686"/>
    </source>
</evidence>
<evidence type="ECO:0000256" key="3">
    <source>
        <dbReference type="ARBA" id="ARBA00022989"/>
    </source>
</evidence>
<evidence type="ECO:0000313" key="5">
    <source>
        <dbReference type="EMBL" id="QJR43615.1"/>
    </source>
</evidence>
<dbReference type="RefSeq" id="WP_171111546.1">
    <property type="nucleotide sequence ID" value="NZ_CP053096.1"/>
</dbReference>
<dbReference type="AlphaFoldDB" id="A0A6M4JB52"/>
<dbReference type="GO" id="GO:0016020">
    <property type="term" value="C:membrane"/>
    <property type="evidence" value="ECO:0007669"/>
    <property type="project" value="UniProtKB-SubCell"/>
</dbReference>
<evidence type="ECO:0000256" key="1">
    <source>
        <dbReference type="ARBA" id="ARBA00004141"/>
    </source>
</evidence>
<evidence type="ECO:0000256" key="4">
    <source>
        <dbReference type="ARBA" id="ARBA00023136"/>
    </source>
</evidence>
<name>A0A6M4JB52_9MOLU</name>
<protein>
    <submittedName>
        <fullName evidence="5">ABC transporter permease</fullName>
    </submittedName>
</protein>